<feature type="region of interest" description="Disordered" evidence="1">
    <location>
        <begin position="180"/>
        <end position="289"/>
    </location>
</feature>
<evidence type="ECO:0000256" key="1">
    <source>
        <dbReference type="SAM" id="MobiDB-lite"/>
    </source>
</evidence>
<feature type="region of interest" description="Disordered" evidence="1">
    <location>
        <begin position="315"/>
        <end position="335"/>
    </location>
</feature>
<sequence>MPRLRPLDRLPTPFGRDWTLLPPGQSWRTEIKALYAAVLRTFCMSDKAILSFCTWVPLNARRAAAAVASAATATRATTVFHPAREETPHGGAEAGALTMVEAPVFVSRSRDVPPHWKAFAGGACALSGAAILAWIAFDDSAHRQMIAVEKPVVTATANRDVPPAQRRVPDVVIAREPVSGGAVKARARSATSARAERASSSARSTYAPVPRATQAAAAPHVASSDPVSRRHTLRETAGSRREKTRDHLARSTTANPLSRAAPMVDGMPHITVPPSAQRTSPAPSAAGNYSPLAPAQLGVDEYADVTMSAATHLRDIAPPPRPAASNHSPIGNGTEWINHMSQRRVTEVPDQFGK</sequence>
<dbReference type="EMBL" id="CADIKI010000002">
    <property type="protein sequence ID" value="CAB3781143.1"/>
    <property type="molecule type" value="Genomic_DNA"/>
</dbReference>
<proteinExistence type="predicted"/>
<keyword evidence="3" id="KW-1185">Reference proteome</keyword>
<evidence type="ECO:0000313" key="2">
    <source>
        <dbReference type="EMBL" id="CAB3781143.1"/>
    </source>
</evidence>
<feature type="compositionally biased region" description="Basic and acidic residues" evidence="1">
    <location>
        <begin position="233"/>
        <end position="249"/>
    </location>
</feature>
<dbReference type="AlphaFoldDB" id="A0A6J5FMH2"/>
<organism evidence="2 3">
    <name type="scientific">Paraburkholderia fynbosensis</name>
    <dbReference type="NCBI Taxonomy" id="1200993"/>
    <lineage>
        <taxon>Bacteria</taxon>
        <taxon>Pseudomonadati</taxon>
        <taxon>Pseudomonadota</taxon>
        <taxon>Betaproteobacteria</taxon>
        <taxon>Burkholderiales</taxon>
        <taxon>Burkholderiaceae</taxon>
        <taxon>Paraburkholderia</taxon>
    </lineage>
</organism>
<feature type="compositionally biased region" description="Low complexity" evidence="1">
    <location>
        <begin position="188"/>
        <end position="226"/>
    </location>
</feature>
<protein>
    <submittedName>
        <fullName evidence="2">Uncharacterized protein</fullName>
    </submittedName>
</protein>
<dbReference type="Proteomes" id="UP000494252">
    <property type="component" value="Unassembled WGS sequence"/>
</dbReference>
<accession>A0A6J5FMH2</accession>
<reference evidence="2 3" key="1">
    <citation type="submission" date="2020-04" db="EMBL/GenBank/DDBJ databases">
        <authorList>
            <person name="De Canck E."/>
        </authorList>
    </citation>
    <scope>NUCLEOTIDE SEQUENCE [LARGE SCALE GENOMIC DNA]</scope>
    <source>
        <strain evidence="2 3">LMG 27177</strain>
    </source>
</reference>
<gene>
    <name evidence="2" type="ORF">LMG27177_01085</name>
</gene>
<name>A0A6J5FMH2_9BURK</name>
<evidence type="ECO:0000313" key="3">
    <source>
        <dbReference type="Proteomes" id="UP000494252"/>
    </source>
</evidence>